<dbReference type="AlphaFoldDB" id="A0AA35TGD9"/>
<keyword evidence="2" id="KW-1133">Transmembrane helix</keyword>
<dbReference type="EMBL" id="CASHTH010003680">
    <property type="protein sequence ID" value="CAI8047820.1"/>
    <property type="molecule type" value="Genomic_DNA"/>
</dbReference>
<evidence type="ECO:0000256" key="1">
    <source>
        <dbReference type="SAM" id="MobiDB-lite"/>
    </source>
</evidence>
<sequence>RRFDRSHVRLRSNLQASADAALPALRLATVAAPGSVSRKALPACCASQRQSSAIIHLLIFSGIILRVWGQPTLYPLSIHACPNETVTYYCHGSQISVILWEVPPYIPRADPIQYVADPPVGMSGAINTNREDKTNLTNITRLNGSVADITTSLMIITYGILNKTTIICQVVTRDSQEPQSSSTLYLTDIPSFKAPSVTYQEKEIYFTAVLELGDMFDGGGVPIVHYIIEVDNGTQLETPGPTYSFDIMYNATLSVNISAHNCAGYSDPLPLEIQYHQEFMKKDMPSMTPGLDMPSVTPGLEKDMSSVTPRLNGSSVPMAAWLTAASVAIAVLIIMLLVTVTCAYYKRRSKTVVSIATNIRMVDSGRIDLQSNHGTSATVEYSYVPVTATRKYLERDCTGQYSTVINTGRCNSSDNFIGTYAEIELVTTSSALPPPPVTGETVQYSKRCQTPQEPVQGEVVSNEGRSQSQGDQEGNNMEPTDLHPLDNDISVHLILLQLRTAQSCWRALGEAAGLERETMDMIDGELGDDSAKLAEVVFRWYERKECVRWSDVSSFCEQIGFNQLSEAISTAYITGALPVKDDPEVELPISDKTPAPVLPPRRATSGDNEGAPAIPDTALDHW</sequence>
<name>A0AA35TGD9_GEOBA</name>
<protein>
    <recommendedName>
        <fullName evidence="5">Death domain-containing protein</fullName>
    </recommendedName>
</protein>
<proteinExistence type="predicted"/>
<feature type="compositionally biased region" description="Polar residues" evidence="1">
    <location>
        <begin position="440"/>
        <end position="453"/>
    </location>
</feature>
<feature type="region of interest" description="Disordered" evidence="1">
    <location>
        <begin position="431"/>
        <end position="483"/>
    </location>
</feature>
<evidence type="ECO:0008006" key="5">
    <source>
        <dbReference type="Google" id="ProtNLM"/>
    </source>
</evidence>
<feature type="transmembrane region" description="Helical" evidence="2">
    <location>
        <begin position="318"/>
        <end position="345"/>
    </location>
</feature>
<feature type="region of interest" description="Disordered" evidence="1">
    <location>
        <begin position="584"/>
        <end position="622"/>
    </location>
</feature>
<comment type="caution">
    <text evidence="3">The sequence shown here is derived from an EMBL/GenBank/DDBJ whole genome shotgun (WGS) entry which is preliminary data.</text>
</comment>
<keyword evidence="2" id="KW-0812">Transmembrane</keyword>
<keyword evidence="4" id="KW-1185">Reference proteome</keyword>
<keyword evidence="2" id="KW-0472">Membrane</keyword>
<evidence type="ECO:0000313" key="3">
    <source>
        <dbReference type="EMBL" id="CAI8047820.1"/>
    </source>
</evidence>
<reference evidence="3" key="1">
    <citation type="submission" date="2023-03" db="EMBL/GenBank/DDBJ databases">
        <authorList>
            <person name="Steffen K."/>
            <person name="Cardenas P."/>
        </authorList>
    </citation>
    <scope>NUCLEOTIDE SEQUENCE</scope>
</reference>
<evidence type="ECO:0000313" key="4">
    <source>
        <dbReference type="Proteomes" id="UP001174909"/>
    </source>
</evidence>
<feature type="non-terminal residue" evidence="3">
    <location>
        <position position="622"/>
    </location>
</feature>
<feature type="compositionally biased region" description="Polar residues" evidence="1">
    <location>
        <begin position="463"/>
        <end position="478"/>
    </location>
</feature>
<dbReference type="Proteomes" id="UP001174909">
    <property type="component" value="Unassembled WGS sequence"/>
</dbReference>
<accession>A0AA35TGD9</accession>
<gene>
    <name evidence="3" type="ORF">GBAR_LOCUS26456</name>
</gene>
<organism evidence="3 4">
    <name type="scientific">Geodia barretti</name>
    <name type="common">Barrett's horny sponge</name>
    <dbReference type="NCBI Taxonomy" id="519541"/>
    <lineage>
        <taxon>Eukaryota</taxon>
        <taxon>Metazoa</taxon>
        <taxon>Porifera</taxon>
        <taxon>Demospongiae</taxon>
        <taxon>Heteroscleromorpha</taxon>
        <taxon>Tetractinellida</taxon>
        <taxon>Astrophorina</taxon>
        <taxon>Geodiidae</taxon>
        <taxon>Geodia</taxon>
    </lineage>
</organism>
<evidence type="ECO:0000256" key="2">
    <source>
        <dbReference type="SAM" id="Phobius"/>
    </source>
</evidence>